<reference evidence="1" key="1">
    <citation type="journal article" date="2003" name="Genome Biol.">
        <title>An integrated gene annotation and transcriptional profiling approach towards the full gene content of the Drosophila genome.</title>
        <authorList>
            <person name="Hild M."/>
            <person name="Beckmann B."/>
            <person name="Haas S.A."/>
            <person name="Koch B."/>
            <person name="Solovyev V."/>
            <person name="Busold C."/>
            <person name="Fellenberg K."/>
            <person name="Boutros M."/>
            <person name="Vingron M."/>
            <person name="Sauer F."/>
            <person name="Hoheisel J.D."/>
            <person name="Paro R."/>
        </authorList>
    </citation>
    <scope>NUCLEOTIDE SEQUENCE</scope>
</reference>
<proteinExistence type="predicted"/>
<protein>
    <submittedName>
        <fullName evidence="1">HDC09215</fullName>
    </submittedName>
</protein>
<dbReference type="EMBL" id="BK002012">
    <property type="protein sequence ID" value="DAA02857.1"/>
    <property type="molecule type" value="Genomic_DNA"/>
</dbReference>
<accession>Q6ILK4</accession>
<evidence type="ECO:0000313" key="1">
    <source>
        <dbReference type="EMBL" id="DAA02857.1"/>
    </source>
</evidence>
<dbReference type="AlphaFoldDB" id="Q6ILK4"/>
<organism evidence="1">
    <name type="scientific">Drosophila melanogaster</name>
    <name type="common">Fruit fly</name>
    <dbReference type="NCBI Taxonomy" id="7227"/>
    <lineage>
        <taxon>Eukaryota</taxon>
        <taxon>Metazoa</taxon>
        <taxon>Ecdysozoa</taxon>
        <taxon>Arthropoda</taxon>
        <taxon>Hexapoda</taxon>
        <taxon>Insecta</taxon>
        <taxon>Pterygota</taxon>
        <taxon>Neoptera</taxon>
        <taxon>Endopterygota</taxon>
        <taxon>Diptera</taxon>
        <taxon>Brachycera</taxon>
        <taxon>Muscomorpha</taxon>
        <taxon>Ephydroidea</taxon>
        <taxon>Drosophilidae</taxon>
        <taxon>Drosophila</taxon>
        <taxon>Sophophora</taxon>
    </lineage>
</organism>
<sequence length="76" mass="8697">MHQTDGRTNRQRLPDRDSGRLTFATVEFNVQRYNDRNILFFNPTDCSRCFSSANAGSASDCDCGRGHPCFFHFQTT</sequence>
<name>Q6ILK4_DROME</name>
<gene>
    <name evidence="1" type="ORF">HDC09215</name>
</gene>